<keyword evidence="4" id="KW-1185">Reference proteome</keyword>
<dbReference type="AlphaFoldDB" id="A0A2C6JBD0"/>
<comment type="caution">
    <text evidence="3">The sequence shown here is derived from an EMBL/GenBank/DDBJ whole genome shotgun (WGS) entry which is preliminary data.</text>
</comment>
<evidence type="ECO:0008006" key="5">
    <source>
        <dbReference type="Google" id="ProtNLM"/>
    </source>
</evidence>
<evidence type="ECO:0000256" key="2">
    <source>
        <dbReference type="SAM" id="Phobius"/>
    </source>
</evidence>
<feature type="compositionally biased region" description="Basic residues" evidence="1">
    <location>
        <begin position="70"/>
        <end position="86"/>
    </location>
</feature>
<dbReference type="EMBL" id="MIGC01007396">
    <property type="protein sequence ID" value="PHJ15751.1"/>
    <property type="molecule type" value="Genomic_DNA"/>
</dbReference>
<reference evidence="3 4" key="1">
    <citation type="journal article" date="2017" name="Int. J. Parasitol.">
        <title>The genome of the protozoan parasite Cystoisospora suis and a reverse vaccinology approach to identify vaccine candidates.</title>
        <authorList>
            <person name="Palmieri N."/>
            <person name="Shrestha A."/>
            <person name="Ruttkowski B."/>
            <person name="Beck T."/>
            <person name="Vogl C."/>
            <person name="Tomley F."/>
            <person name="Blake D.P."/>
            <person name="Joachim A."/>
        </authorList>
    </citation>
    <scope>NUCLEOTIDE SEQUENCE [LARGE SCALE GENOMIC DNA]</scope>
    <source>
        <strain evidence="3 4">Wien I</strain>
    </source>
</reference>
<evidence type="ECO:0000313" key="4">
    <source>
        <dbReference type="Proteomes" id="UP000221165"/>
    </source>
</evidence>
<name>A0A2C6JBD0_9APIC</name>
<keyword evidence="2" id="KW-0472">Membrane</keyword>
<keyword evidence="2" id="KW-0812">Transmembrane</keyword>
<feature type="region of interest" description="Disordered" evidence="1">
    <location>
        <begin position="63"/>
        <end position="86"/>
    </location>
</feature>
<keyword evidence="2" id="KW-1133">Transmembrane helix</keyword>
<dbReference type="Proteomes" id="UP000221165">
    <property type="component" value="Unassembled WGS sequence"/>
</dbReference>
<evidence type="ECO:0000313" key="3">
    <source>
        <dbReference type="EMBL" id="PHJ15751.1"/>
    </source>
</evidence>
<dbReference type="RefSeq" id="XP_067917483.1">
    <property type="nucleotide sequence ID" value="XM_068070540.1"/>
</dbReference>
<evidence type="ECO:0000256" key="1">
    <source>
        <dbReference type="SAM" id="MobiDB-lite"/>
    </source>
</evidence>
<feature type="non-terminal residue" evidence="3">
    <location>
        <position position="86"/>
    </location>
</feature>
<organism evidence="3 4">
    <name type="scientific">Cystoisospora suis</name>
    <dbReference type="NCBI Taxonomy" id="483139"/>
    <lineage>
        <taxon>Eukaryota</taxon>
        <taxon>Sar</taxon>
        <taxon>Alveolata</taxon>
        <taxon>Apicomplexa</taxon>
        <taxon>Conoidasida</taxon>
        <taxon>Coccidia</taxon>
        <taxon>Eucoccidiorida</taxon>
        <taxon>Eimeriorina</taxon>
        <taxon>Sarcocystidae</taxon>
        <taxon>Cystoisospora</taxon>
    </lineage>
</organism>
<accession>A0A2C6JBD0</accession>
<protein>
    <recommendedName>
        <fullName evidence="5">Transmembrane protein</fullName>
    </recommendedName>
</protein>
<sequence length="86" mass="10261">MYESQEIDRYLRSLLIKRDRLIYFKPSCKLRSIAYAIPVCLVSLLSSVYTVYRHAPDSISHPFTTSKDKTTHRHIQRERKKTARYI</sequence>
<dbReference type="VEuPathDB" id="ToxoDB:CSUI_010436"/>
<proteinExistence type="predicted"/>
<dbReference type="GeneID" id="94433751"/>
<feature type="transmembrane region" description="Helical" evidence="2">
    <location>
        <begin position="33"/>
        <end position="52"/>
    </location>
</feature>
<gene>
    <name evidence="3" type="ORF">CSUI_010436</name>
</gene>